<keyword evidence="1" id="KW-0472">Membrane</keyword>
<reference evidence="4 5" key="1">
    <citation type="submission" date="2018-06" db="EMBL/GenBank/DDBJ databases">
        <title>Comparative analysis of microorganisms from saline springs in Andes Mountain Range, Colombia.</title>
        <authorList>
            <person name="Rubin E."/>
        </authorList>
    </citation>
    <scope>NUCLEOTIDE SEQUENCE [LARGE SCALE GENOMIC DNA]</scope>
    <source>
        <strain evidence="4 5">USBA-857</strain>
    </source>
</reference>
<dbReference type="RefSeq" id="WP_112056081.1">
    <property type="nucleotide sequence ID" value="NZ_QLSX01000012.1"/>
</dbReference>
<evidence type="ECO:0000259" key="3">
    <source>
        <dbReference type="Pfam" id="PF23981"/>
    </source>
</evidence>
<feature type="domain" description="Type 4 fimbrial biogenesis protein PilX N-terminal" evidence="2">
    <location>
        <begin position="29"/>
        <end position="75"/>
    </location>
</feature>
<name>A0A328XGA6_9GAMM</name>
<comment type="caution">
    <text evidence="4">The sequence shown here is derived from an EMBL/GenBank/DDBJ whole genome shotgun (WGS) entry which is preliminary data.</text>
</comment>
<evidence type="ECO:0000256" key="1">
    <source>
        <dbReference type="SAM" id="Phobius"/>
    </source>
</evidence>
<dbReference type="Pfam" id="PF14341">
    <property type="entry name" value="PilX_N"/>
    <property type="match status" value="1"/>
</dbReference>
<dbReference type="EMBL" id="QLSX01000012">
    <property type="protein sequence ID" value="RAR58223.1"/>
    <property type="molecule type" value="Genomic_DNA"/>
</dbReference>
<evidence type="ECO:0000259" key="2">
    <source>
        <dbReference type="Pfam" id="PF14341"/>
    </source>
</evidence>
<evidence type="ECO:0000313" key="5">
    <source>
        <dbReference type="Proteomes" id="UP000249700"/>
    </source>
</evidence>
<sequence length="592" mass="61026">MSWIAQGRSQKDRLAANKGISIDMKSKQKGAALIVVLSMLTASLMLGLTSMQSSMIDERLAGNYKAAAQAQMAAEEALSQGWKQLKDGEIVPEWLPVSDFSIADIEDMDWDAMNSGSDGGCIAPMSCFYQYIEAEEGGKYIVAMGSVLDGGMAKSAPVIARVVNEGGGDDGKGVVGCEAISLGGGPQIDSYNSSFGAYGESVNVDGQSFVNSQRQEAVVKTIAEGSSISLSGNSPIYGRVEVPGDLSLNSGTPVYGSVVVDGSVDMNGSIYGSLVAGGGIAFGSASTMEGDVTAGGNVVIGSTGNPPSSINAAGSVSYPDWWKWDDAKMALADQYLESQSLSVPKVYNDSSACDTIGVTSQGGGPGKLFDDAWGSSGILSTSSWFDQQGCVYCYSTKGGRFSFSGGSGNKDASTTQLGTQGEKTYIRIDQDVTTGGRLSQLLVKGDVTMVVDGDFDLGNNTQLVVDEGATLTILVTGKAKLGGGSSLLSSSAFVRDVDGEGKRAAVALYSSYGEYGGNPNSAGVTVSGANSSFVDIVAPNTDVVVTGSGSIFGAVRAGQIDMRGSGDIHFDEALKEVSVAQGKVTPRLDSWQ</sequence>
<evidence type="ECO:0000313" key="4">
    <source>
        <dbReference type="EMBL" id="RAR58223.1"/>
    </source>
</evidence>
<dbReference type="Proteomes" id="UP000249700">
    <property type="component" value="Unassembled WGS sequence"/>
</dbReference>
<feature type="transmembrane region" description="Helical" evidence="1">
    <location>
        <begin position="31"/>
        <end position="51"/>
    </location>
</feature>
<dbReference type="OrthoDB" id="6145642at2"/>
<protein>
    <submittedName>
        <fullName evidence="4">PilX-like prepilin protein</fullName>
    </submittedName>
</protein>
<accession>A0A328XGA6</accession>
<gene>
    <name evidence="4" type="ORF">BCL93_112112</name>
</gene>
<keyword evidence="1" id="KW-0812">Transmembrane</keyword>
<dbReference type="InterPro" id="IPR025746">
    <property type="entry name" value="PilX_N_dom"/>
</dbReference>
<dbReference type="Pfam" id="PF23981">
    <property type="entry name" value="DUF7305"/>
    <property type="match status" value="1"/>
</dbReference>
<dbReference type="InterPro" id="IPR055729">
    <property type="entry name" value="DUF7305"/>
</dbReference>
<dbReference type="AlphaFoldDB" id="A0A328XGA6"/>
<organism evidence="4 5">
    <name type="scientific">Onishia taeanensis</name>
    <dbReference type="NCBI Taxonomy" id="284577"/>
    <lineage>
        <taxon>Bacteria</taxon>
        <taxon>Pseudomonadati</taxon>
        <taxon>Pseudomonadota</taxon>
        <taxon>Gammaproteobacteria</taxon>
        <taxon>Oceanospirillales</taxon>
        <taxon>Halomonadaceae</taxon>
        <taxon>Onishia</taxon>
    </lineage>
</organism>
<proteinExistence type="predicted"/>
<feature type="domain" description="DUF7305" evidence="3">
    <location>
        <begin position="428"/>
        <end position="576"/>
    </location>
</feature>
<keyword evidence="1" id="KW-1133">Transmembrane helix</keyword>